<comment type="caution">
    <text evidence="7">The sequence shown here is derived from an EMBL/GenBank/DDBJ whole genome shotgun (WGS) entry which is preliminary data.</text>
</comment>
<sequence length="1410" mass="158200">MTTTATATATATASSKHQPPQLTDAEIINLANQNQLHPYILSTSSHPTLLSYLHNRTLSPSPSLPICQYTLSILSLISLSPHTPSLSSLLSSLLADYTNLFLSFQIPRDSNSLKTIHFFSTVLNNVPIKDLEAISESIVLNFSKLVSFEDTQMLDILPACFNLMIDENGREFVGLILDRVIESEWSKGLLVKMVSLVREFIGFIDKVRGREFLEKVFKGMRRVDLQDLPSLVYQLLVLTSKGFNKREVIEGIVMFFGSEFGGPKRGSSIVRQVEGTVLLHVNFAVKQDPSLGKEVIGLVKLDFRALNRFTISVLLSVARVRRFSESSLGILKTVLLTAYRDHKFAKNCKWLPDDFKEECLQNVQIAEKALLKAVNESNYGREHIVPTIVQFSFQLLESLEDGNVRELWDSNAILGIEELSIQMLKTLFEVHEMARNEIIEQSKCRILSLKPEKNMPIIRLLGHLVQSYPYLMLEHASRLKELLDYFVFMHGKVATHLVAALVPLIKLSRDLRDYTILVVRKAMFRREDAVRLSATNAIFNLILADKEAKREGSFSFQDTSSQASCSQHAEIPCIMDGGLFQELRGLLQRCLHQQAEIKEVMYHGLLKLVLADPSCGGPVLDFLLPHFRCFFKEDADVQLEISRCTKSLSGNVVIEEPLDALMSCVSSILLLQPHGKADCPDSSRPYFSFSLSQENELGSDLSRESFSNAFLKIQKFLKKINLEDFMSRIQGDSLASVQEEKRKCCALILAGILEVVVNTIATRLNNATDIEKVDLEKELVGFVNLHESLEKDLCTRLSTGIKRGNLRATAPAPGMASNIEPGNNRVTQERIPYLTTSSLCQLMQTALKLCNTECSKTIAASQHHSQLSSSKPVTCLKIMAFILNHSLHHIKSYQTVAKENPLRTLIYGEIKLMGPPLLKLIFLLKSGKKLVTDEKKKEKRIKDEDRKGYLHLALLCMKELVTISLQNPHLTGLLEDLVSVSTLEYPELDDKYEEASRIDDQHIRIKQLFVVKVLKPLFSELLAQSYFHELEIISDMLLVIGEKLPRKQRNSHGAWSIHVCKSNVIKNSKAARSVVALAISLSSPPTDLIVAQDMAKELLKVTGSETSNTEEVSGSHSIINQSTSTSIISCIQKLIEAIIVDMDWAIKKLNIFTLVSQKSIHFSQNEERITGLEYENNLYSRAEAVVKVLSCFVSMNLKEPQAEHLLRLTAKFYKHVAQMSRLRIASKGCKQLVPSLAFQKLVELTCKQLTVPLYDFVAEMQREQENANSKCTANKIKRENKCIPDLIYQIEDCEKYLIQLSKVSKINLLRHAKRSTSRDFKIIDSRKIITEEDEPNHEPACHAAATAENGPPESGDNEGNESDKVLSSQSGSPLSEEESASDGENGGALPHAKRVKRDRVVLDSDDEAQS</sequence>
<dbReference type="GO" id="GO:0006281">
    <property type="term" value="P:DNA repair"/>
    <property type="evidence" value="ECO:0007669"/>
    <property type="project" value="InterPro"/>
</dbReference>
<dbReference type="Pfam" id="PF14680">
    <property type="entry name" value="FANCI_HD2"/>
    <property type="match status" value="1"/>
</dbReference>
<dbReference type="STRING" id="43335.A0A4U5P2W9"/>
<dbReference type="EMBL" id="RCHU01000869">
    <property type="protein sequence ID" value="TKR90466.1"/>
    <property type="molecule type" value="Genomic_DNA"/>
</dbReference>
<evidence type="ECO:0000313" key="7">
    <source>
        <dbReference type="EMBL" id="TKR90466.1"/>
    </source>
</evidence>
<dbReference type="InterPro" id="IPR029310">
    <property type="entry name" value="FANCI_HD1"/>
</dbReference>
<feature type="domain" description="FANCI solenoid 4" evidence="4">
    <location>
        <begin position="1090"/>
        <end position="1324"/>
    </location>
</feature>
<dbReference type="Pfam" id="PF14679">
    <property type="entry name" value="FANCI_HD1"/>
    <property type="match status" value="1"/>
</dbReference>
<dbReference type="InterPro" id="IPR026171">
    <property type="entry name" value="FANCI"/>
</dbReference>
<dbReference type="Pfam" id="PF14676">
    <property type="entry name" value="FANCI_S2"/>
    <property type="match status" value="1"/>
</dbReference>
<evidence type="ECO:0000259" key="3">
    <source>
        <dbReference type="Pfam" id="PF14676"/>
    </source>
</evidence>
<feature type="domain" description="FANCI solenoid 1" evidence="2">
    <location>
        <begin position="154"/>
        <end position="286"/>
    </location>
</feature>
<feature type="compositionally biased region" description="Basic and acidic residues" evidence="1">
    <location>
        <begin position="1331"/>
        <end position="1340"/>
    </location>
</feature>
<dbReference type="PANTHER" id="PTHR21818">
    <property type="entry name" value="BC025462 PROTEIN"/>
    <property type="match status" value="1"/>
</dbReference>
<evidence type="ECO:0000259" key="2">
    <source>
        <dbReference type="Pfam" id="PF14675"/>
    </source>
</evidence>
<feature type="domain" description="FANCI solenoid 2" evidence="3">
    <location>
        <begin position="384"/>
        <end position="538"/>
    </location>
</feature>
<feature type="compositionally biased region" description="Low complexity" evidence="1">
    <location>
        <begin position="1"/>
        <end position="13"/>
    </location>
</feature>
<dbReference type="InterPro" id="IPR029315">
    <property type="entry name" value="FANCI_S2"/>
</dbReference>
<name>A0A4U5P2W9_POPAL</name>
<evidence type="ECO:0000256" key="1">
    <source>
        <dbReference type="SAM" id="MobiDB-lite"/>
    </source>
</evidence>
<dbReference type="PANTHER" id="PTHR21818:SF0">
    <property type="entry name" value="FANCONI ANEMIA GROUP I PROTEIN"/>
    <property type="match status" value="1"/>
</dbReference>
<dbReference type="GO" id="GO:0070182">
    <property type="term" value="F:DNA polymerase binding"/>
    <property type="evidence" value="ECO:0007669"/>
    <property type="project" value="TreeGrafter"/>
</dbReference>
<dbReference type="CDD" id="cd11720">
    <property type="entry name" value="FANCI"/>
    <property type="match status" value="1"/>
</dbReference>
<feature type="region of interest" description="Disordered" evidence="1">
    <location>
        <begin position="1331"/>
        <end position="1410"/>
    </location>
</feature>
<proteinExistence type="predicted"/>
<feature type="domain" description="FANCI helical" evidence="5">
    <location>
        <begin position="290"/>
        <end position="370"/>
    </location>
</feature>
<dbReference type="InterPro" id="IPR029312">
    <property type="entry name" value="FANCI_HD2"/>
</dbReference>
<reference evidence="7" key="1">
    <citation type="submission" date="2018-10" db="EMBL/GenBank/DDBJ databases">
        <title>Population genomic analysis revealed the cold adaptation of white poplar.</title>
        <authorList>
            <person name="Liu Y.-J."/>
        </authorList>
    </citation>
    <scope>NUCLEOTIDE SEQUENCE [LARGE SCALE GENOMIC DNA]</scope>
    <source>
        <strain evidence="7">PAL-ZL1</strain>
    </source>
</reference>
<feature type="region of interest" description="Disordered" evidence="1">
    <location>
        <begin position="1"/>
        <end position="20"/>
    </location>
</feature>
<dbReference type="InterPro" id="IPR029308">
    <property type="entry name" value="FANCI_S1"/>
</dbReference>
<evidence type="ECO:0000259" key="6">
    <source>
        <dbReference type="Pfam" id="PF14680"/>
    </source>
</evidence>
<evidence type="ECO:0000259" key="4">
    <source>
        <dbReference type="Pfam" id="PF14678"/>
    </source>
</evidence>
<accession>A0A4U5P2W9</accession>
<protein>
    <recommendedName>
        <fullName evidence="8">Fanconi anemia group I protein</fullName>
    </recommendedName>
</protein>
<dbReference type="Pfam" id="PF14675">
    <property type="entry name" value="FANCI_S1"/>
    <property type="match status" value="1"/>
</dbReference>
<dbReference type="Pfam" id="PF14678">
    <property type="entry name" value="FANCI_S4"/>
    <property type="match status" value="1"/>
</dbReference>
<gene>
    <name evidence="7" type="ORF">D5086_0000232800</name>
</gene>
<evidence type="ECO:0000259" key="5">
    <source>
        <dbReference type="Pfam" id="PF14679"/>
    </source>
</evidence>
<organism evidence="7">
    <name type="scientific">Populus alba</name>
    <name type="common">White poplar</name>
    <dbReference type="NCBI Taxonomy" id="43335"/>
    <lineage>
        <taxon>Eukaryota</taxon>
        <taxon>Viridiplantae</taxon>
        <taxon>Streptophyta</taxon>
        <taxon>Embryophyta</taxon>
        <taxon>Tracheophyta</taxon>
        <taxon>Spermatophyta</taxon>
        <taxon>Magnoliopsida</taxon>
        <taxon>eudicotyledons</taxon>
        <taxon>Gunneridae</taxon>
        <taxon>Pentapetalae</taxon>
        <taxon>rosids</taxon>
        <taxon>fabids</taxon>
        <taxon>Malpighiales</taxon>
        <taxon>Salicaceae</taxon>
        <taxon>Saliceae</taxon>
        <taxon>Populus</taxon>
    </lineage>
</organism>
<feature type="domain" description="FANCI helical" evidence="6">
    <location>
        <begin position="557"/>
        <end position="793"/>
    </location>
</feature>
<dbReference type="InterPro" id="IPR029314">
    <property type="entry name" value="FANCI_S4"/>
</dbReference>
<evidence type="ECO:0008006" key="8">
    <source>
        <dbReference type="Google" id="ProtNLM"/>
    </source>
</evidence>